<dbReference type="PANTHER" id="PTHR10404">
    <property type="entry name" value="N-ACETYLATED-ALPHA-LINKED ACIDIC DIPEPTIDASE"/>
    <property type="match status" value="1"/>
</dbReference>
<reference evidence="2 3" key="1">
    <citation type="submission" date="2017-04" db="EMBL/GenBank/DDBJ databases">
        <authorList>
            <person name="Afonso C.L."/>
            <person name="Miller P.J."/>
            <person name="Scott M.A."/>
            <person name="Spackman E."/>
            <person name="Goraichik I."/>
            <person name="Dimitrov K.M."/>
            <person name="Suarez D.L."/>
            <person name="Swayne D.E."/>
        </authorList>
    </citation>
    <scope>NUCLEOTIDE SEQUENCE [LARGE SCALE GENOMIC DNA]</scope>
    <source>
        <strain evidence="2 3">B5P</strain>
    </source>
</reference>
<dbReference type="InterPro" id="IPR046450">
    <property type="entry name" value="PA_dom_sf"/>
</dbReference>
<dbReference type="Gene3D" id="3.40.630.10">
    <property type="entry name" value="Zn peptidases"/>
    <property type="match status" value="1"/>
</dbReference>
<keyword evidence="3" id="KW-1185">Reference proteome</keyword>
<dbReference type="Gene3D" id="3.50.30.30">
    <property type="match status" value="1"/>
</dbReference>
<accession>A0A1X7NJI1</accession>
<gene>
    <name evidence="2" type="ORF">SAMN02982922_2008</name>
</gene>
<dbReference type="InterPro" id="IPR007484">
    <property type="entry name" value="Peptidase_M28"/>
</dbReference>
<protein>
    <submittedName>
        <fullName evidence="2">Peptidase family M28</fullName>
    </submittedName>
</protein>
<dbReference type="Proteomes" id="UP000193083">
    <property type="component" value="Unassembled WGS sequence"/>
</dbReference>
<dbReference type="EMBL" id="FXBL01000004">
    <property type="protein sequence ID" value="SMH38042.1"/>
    <property type="molecule type" value="Genomic_DNA"/>
</dbReference>
<dbReference type="InterPro" id="IPR039373">
    <property type="entry name" value="Peptidase_M28B"/>
</dbReference>
<dbReference type="Pfam" id="PF04389">
    <property type="entry name" value="Peptidase_M28"/>
    <property type="match status" value="1"/>
</dbReference>
<dbReference type="SUPFAM" id="SSF52025">
    <property type="entry name" value="PA domain"/>
    <property type="match status" value="1"/>
</dbReference>
<feature type="domain" description="Peptidase M28" evidence="1">
    <location>
        <begin position="207"/>
        <end position="399"/>
    </location>
</feature>
<dbReference type="PANTHER" id="PTHR10404:SF46">
    <property type="entry name" value="VACUOLAR PROTEIN SORTING-ASSOCIATED PROTEIN 70"/>
    <property type="match status" value="1"/>
</dbReference>
<dbReference type="SUPFAM" id="SSF53187">
    <property type="entry name" value="Zn-dependent exopeptidases"/>
    <property type="match status" value="1"/>
</dbReference>
<dbReference type="RefSeq" id="WP_176247482.1">
    <property type="nucleotide sequence ID" value="NZ_FXBL01000004.1"/>
</dbReference>
<evidence type="ECO:0000313" key="2">
    <source>
        <dbReference type="EMBL" id="SMH38042.1"/>
    </source>
</evidence>
<evidence type="ECO:0000313" key="3">
    <source>
        <dbReference type="Proteomes" id="UP000193083"/>
    </source>
</evidence>
<name>A0A1X7NJI1_9HYPH</name>
<dbReference type="AlphaFoldDB" id="A0A1X7NJI1"/>
<evidence type="ECO:0000259" key="1">
    <source>
        <dbReference type="Pfam" id="PF04389"/>
    </source>
</evidence>
<proteinExistence type="predicted"/>
<organism evidence="2 3">
    <name type="scientific">Mesorhizobium australicum</name>
    <dbReference type="NCBI Taxonomy" id="536018"/>
    <lineage>
        <taxon>Bacteria</taxon>
        <taxon>Pseudomonadati</taxon>
        <taxon>Pseudomonadota</taxon>
        <taxon>Alphaproteobacteria</taxon>
        <taxon>Hyphomicrobiales</taxon>
        <taxon>Phyllobacteriaceae</taxon>
        <taxon>Mesorhizobium</taxon>
    </lineage>
</organism>
<sequence length="566" mass="61654">MDAVDGTAMLADLTTIARWTKYPGTPDELESLRYLEARAAGMGLRTAILFHDAYISLPGSATVEIPGDSMECITHSFSLSSPKDGLRGDLVYVGKGMPADLRGIDLAGRIAVVDGLATPAVANRLRHAGAAGHLHVSPDEHRHEMTLSPVWGNPGLETRQQLPRTVACTVSGPDGARLKARLAAGEKIEIVMHADVDTGWRQIPMLIADLDPIAPADGSYVLFSGHHDTWHYGVMDNGTANVTMLEVARIAAANRRHLRRGLRLAFWSGHSQGRYAGSAWYADNFWDDLERNCVLHVNIDSTGGRGNHDFVSLSGPELWKTAEVVMEEVSGEPIHVKRLGRFGDQSFWGIGIPAILAFGEQPVSSGMHEHFPHPLGWWWHTEGDTLDKIDADVLVRDARFYANIVLRALCDAILPFDFSGAARELHDALEDIAKDLVRWMDIAALTSRAALLDQLVGKVSVAAGKTDSETTLNTINATLVAIARALVPIQFTTGDRFEPDPALQQPPFPALAPLHHLAAVEEDGDRRRFATVDARRAHNRVLHALDCAIAATTSCLEKIETEKQVG</sequence>